<dbReference type="Proteomes" id="UP000189933">
    <property type="component" value="Unassembled WGS sequence"/>
</dbReference>
<proteinExistence type="inferred from homology"/>
<feature type="transmembrane region" description="Helical" evidence="7">
    <location>
        <begin position="276"/>
        <end position="297"/>
    </location>
</feature>
<keyword evidence="10" id="KW-1185">Reference proteome</keyword>
<dbReference type="GO" id="GO:0055085">
    <property type="term" value="P:transmembrane transport"/>
    <property type="evidence" value="ECO:0007669"/>
    <property type="project" value="InterPro"/>
</dbReference>
<dbReference type="InterPro" id="IPR000515">
    <property type="entry name" value="MetI-like"/>
</dbReference>
<dbReference type="Pfam" id="PF00528">
    <property type="entry name" value="BPD_transp_1"/>
    <property type="match status" value="1"/>
</dbReference>
<comment type="similarity">
    <text evidence="7">Belongs to the binding-protein-dependent transport system permease family.</text>
</comment>
<accession>A0A1T4L9F2</accession>
<feature type="transmembrane region" description="Helical" evidence="7">
    <location>
        <begin position="144"/>
        <end position="164"/>
    </location>
</feature>
<name>A0A1T4L9F2_9FIRM</name>
<dbReference type="InterPro" id="IPR025966">
    <property type="entry name" value="OppC_N"/>
</dbReference>
<sequence length="307" mass="34249">MITVELSKEMFQRVEVEKGAAEAITRPSTTFWQDAWRRLKKNKLAVTGLWIIGIMIILAIFGPYISGYTYSDQNLNATNLPPSAAHWFGTDDLGRDLFTRVMYGARISLFIGIATSLITFIIGVIYGGISGYLGGKVDEIMMRIVEIFWSVPFLLYVILLMVIMTPGLKTILIALGAVYWMGMARIVRGQVLALKEQEYVLAARTLGASSWRILFRHLIPNAMGPIIIQMTLAIPEAIFTEAWLSFLGLGVSAPMASWGVLASDGIKGIYSYPWQIFFPAMFITITILAFNFLGDGLRDALDPRMRK</sequence>
<dbReference type="PROSITE" id="PS50928">
    <property type="entry name" value="ABC_TM1"/>
    <property type="match status" value="1"/>
</dbReference>
<dbReference type="Pfam" id="PF12911">
    <property type="entry name" value="OppC_N"/>
    <property type="match status" value="1"/>
</dbReference>
<evidence type="ECO:0000256" key="7">
    <source>
        <dbReference type="RuleBase" id="RU363032"/>
    </source>
</evidence>
<dbReference type="PANTHER" id="PTHR43386:SF22">
    <property type="entry name" value="OLIGOPEPTIDE TRANSPORT SYSTEM PERMEASE PROTEIN OPPC"/>
    <property type="match status" value="1"/>
</dbReference>
<feature type="domain" description="ABC transmembrane type-1" evidence="8">
    <location>
        <begin position="105"/>
        <end position="294"/>
    </location>
</feature>
<keyword evidence="4 7" id="KW-0812">Transmembrane</keyword>
<dbReference type="EMBL" id="FUXM01000001">
    <property type="protein sequence ID" value="SJZ51369.1"/>
    <property type="molecule type" value="Genomic_DNA"/>
</dbReference>
<evidence type="ECO:0000256" key="4">
    <source>
        <dbReference type="ARBA" id="ARBA00022692"/>
    </source>
</evidence>
<feature type="transmembrane region" description="Helical" evidence="7">
    <location>
        <begin position="237"/>
        <end position="256"/>
    </location>
</feature>
<comment type="subcellular location">
    <subcellularLocation>
        <location evidence="1 7">Cell membrane</location>
        <topology evidence="1 7">Multi-pass membrane protein</topology>
    </subcellularLocation>
</comment>
<evidence type="ECO:0000256" key="3">
    <source>
        <dbReference type="ARBA" id="ARBA00022475"/>
    </source>
</evidence>
<keyword evidence="5 7" id="KW-1133">Transmembrane helix</keyword>
<dbReference type="GO" id="GO:0005886">
    <property type="term" value="C:plasma membrane"/>
    <property type="evidence" value="ECO:0007669"/>
    <property type="project" value="UniProtKB-SubCell"/>
</dbReference>
<dbReference type="Gene3D" id="1.10.3720.10">
    <property type="entry name" value="MetI-like"/>
    <property type="match status" value="1"/>
</dbReference>
<evidence type="ECO:0000313" key="10">
    <source>
        <dbReference type="Proteomes" id="UP000189933"/>
    </source>
</evidence>
<evidence type="ECO:0000256" key="5">
    <source>
        <dbReference type="ARBA" id="ARBA00022989"/>
    </source>
</evidence>
<gene>
    <name evidence="9" type="ORF">SAMN02745885_00099</name>
</gene>
<dbReference type="InterPro" id="IPR035906">
    <property type="entry name" value="MetI-like_sf"/>
</dbReference>
<dbReference type="AlphaFoldDB" id="A0A1T4L9F2"/>
<evidence type="ECO:0000256" key="1">
    <source>
        <dbReference type="ARBA" id="ARBA00004651"/>
    </source>
</evidence>
<feature type="transmembrane region" description="Helical" evidence="7">
    <location>
        <begin position="44"/>
        <end position="65"/>
    </location>
</feature>
<dbReference type="PANTHER" id="PTHR43386">
    <property type="entry name" value="OLIGOPEPTIDE TRANSPORT SYSTEM PERMEASE PROTEIN APPC"/>
    <property type="match status" value="1"/>
</dbReference>
<feature type="transmembrane region" description="Helical" evidence="7">
    <location>
        <begin position="170"/>
        <end position="187"/>
    </location>
</feature>
<keyword evidence="3" id="KW-1003">Cell membrane</keyword>
<keyword evidence="6 7" id="KW-0472">Membrane</keyword>
<organism evidence="9 10">
    <name type="scientific">Carboxydocella sporoproducens DSM 16521</name>
    <dbReference type="NCBI Taxonomy" id="1121270"/>
    <lineage>
        <taxon>Bacteria</taxon>
        <taxon>Bacillati</taxon>
        <taxon>Bacillota</taxon>
        <taxon>Clostridia</taxon>
        <taxon>Eubacteriales</taxon>
        <taxon>Clostridiales Family XVI. Incertae Sedis</taxon>
        <taxon>Carboxydocella</taxon>
    </lineage>
</organism>
<reference evidence="10" key="1">
    <citation type="submission" date="2017-02" db="EMBL/GenBank/DDBJ databases">
        <authorList>
            <person name="Varghese N."/>
            <person name="Submissions S."/>
        </authorList>
    </citation>
    <scope>NUCLEOTIDE SEQUENCE [LARGE SCALE GENOMIC DNA]</scope>
    <source>
        <strain evidence="10">DSM 16521</strain>
    </source>
</reference>
<dbReference type="SUPFAM" id="SSF161098">
    <property type="entry name" value="MetI-like"/>
    <property type="match status" value="1"/>
</dbReference>
<evidence type="ECO:0000256" key="6">
    <source>
        <dbReference type="ARBA" id="ARBA00023136"/>
    </source>
</evidence>
<protein>
    <submittedName>
        <fullName evidence="9">Oligopeptide transport system permease protein</fullName>
    </submittedName>
</protein>
<evidence type="ECO:0000256" key="2">
    <source>
        <dbReference type="ARBA" id="ARBA00022448"/>
    </source>
</evidence>
<dbReference type="InterPro" id="IPR050366">
    <property type="entry name" value="BP-dependent_transpt_permease"/>
</dbReference>
<dbReference type="CDD" id="cd06261">
    <property type="entry name" value="TM_PBP2"/>
    <property type="match status" value="1"/>
</dbReference>
<evidence type="ECO:0000259" key="8">
    <source>
        <dbReference type="PROSITE" id="PS50928"/>
    </source>
</evidence>
<feature type="transmembrane region" description="Helical" evidence="7">
    <location>
        <begin position="107"/>
        <end position="132"/>
    </location>
</feature>
<keyword evidence="2 7" id="KW-0813">Transport</keyword>
<evidence type="ECO:0000313" key="9">
    <source>
        <dbReference type="EMBL" id="SJZ51369.1"/>
    </source>
</evidence>